<dbReference type="PROSITE" id="PS00360">
    <property type="entry name" value="RIBOSOMAL_S9"/>
    <property type="match status" value="1"/>
</dbReference>
<dbReference type="GO" id="GO:0005763">
    <property type="term" value="C:mitochondrial small ribosomal subunit"/>
    <property type="evidence" value="ECO:0007669"/>
    <property type="project" value="TreeGrafter"/>
</dbReference>
<dbReference type="OrthoDB" id="10254627at2759"/>
<dbReference type="InterPro" id="IPR020568">
    <property type="entry name" value="Ribosomal_Su5_D2-typ_SF"/>
</dbReference>
<dbReference type="Proteomes" id="UP000320475">
    <property type="component" value="Unassembled WGS sequence"/>
</dbReference>
<dbReference type="InterPro" id="IPR020574">
    <property type="entry name" value="Ribosomal_uS9_CS"/>
</dbReference>
<organism evidence="7 8">
    <name type="scientific">Synchytrium endobioticum</name>
    <dbReference type="NCBI Taxonomy" id="286115"/>
    <lineage>
        <taxon>Eukaryota</taxon>
        <taxon>Fungi</taxon>
        <taxon>Fungi incertae sedis</taxon>
        <taxon>Chytridiomycota</taxon>
        <taxon>Chytridiomycota incertae sedis</taxon>
        <taxon>Chytridiomycetes</taxon>
        <taxon>Synchytriales</taxon>
        <taxon>Synchytriaceae</taxon>
        <taxon>Synchytrium</taxon>
    </lineage>
</organism>
<dbReference type="PANTHER" id="PTHR21569">
    <property type="entry name" value="RIBOSOMAL PROTEIN S9"/>
    <property type="match status" value="1"/>
</dbReference>
<dbReference type="EMBL" id="QEAM01000057">
    <property type="protein sequence ID" value="TPX48202.1"/>
    <property type="molecule type" value="Genomic_DNA"/>
</dbReference>
<reference evidence="7 8" key="1">
    <citation type="journal article" date="2019" name="Sci. Rep.">
        <title>Comparative genomics of chytrid fungi reveal insights into the obligate biotrophic and pathogenic lifestyle of Synchytrium endobioticum.</title>
        <authorList>
            <person name="van de Vossenberg B.T.L.H."/>
            <person name="Warris S."/>
            <person name="Nguyen H.D.T."/>
            <person name="van Gent-Pelzer M.P.E."/>
            <person name="Joly D.L."/>
            <person name="van de Geest H.C."/>
            <person name="Bonants P.J.M."/>
            <person name="Smith D.S."/>
            <person name="Levesque C.A."/>
            <person name="van der Lee T.A.J."/>
        </authorList>
    </citation>
    <scope>NUCLEOTIDE SEQUENCE [LARGE SCALE GENOMIC DNA]</scope>
    <source>
        <strain evidence="7 8">LEV6574</strain>
    </source>
</reference>
<evidence type="ECO:0000256" key="2">
    <source>
        <dbReference type="ARBA" id="ARBA00022980"/>
    </source>
</evidence>
<dbReference type="NCBIfam" id="NF001099">
    <property type="entry name" value="PRK00132.1"/>
    <property type="match status" value="1"/>
</dbReference>
<dbReference type="GO" id="GO:0003735">
    <property type="term" value="F:structural constituent of ribosome"/>
    <property type="evidence" value="ECO:0007669"/>
    <property type="project" value="InterPro"/>
</dbReference>
<dbReference type="InterPro" id="IPR000754">
    <property type="entry name" value="Ribosomal_uS9"/>
</dbReference>
<evidence type="ECO:0000256" key="4">
    <source>
        <dbReference type="ARBA" id="ARBA00039318"/>
    </source>
</evidence>
<dbReference type="InterPro" id="IPR014721">
    <property type="entry name" value="Ribsml_uS5_D2-typ_fold_subgr"/>
</dbReference>
<keyword evidence="2 6" id="KW-0689">Ribosomal protein</keyword>
<comment type="caution">
    <text evidence="7">The sequence shown here is derived from an EMBL/GenBank/DDBJ whole genome shotgun (WGS) entry which is preliminary data.</text>
</comment>
<dbReference type="PANTHER" id="PTHR21569:SF1">
    <property type="entry name" value="SMALL RIBOSOMAL SUBUNIT PROTEIN US9M"/>
    <property type="match status" value="1"/>
</dbReference>
<dbReference type="VEuPathDB" id="FungiDB:SeMB42_g06605"/>
<evidence type="ECO:0000313" key="8">
    <source>
        <dbReference type="Proteomes" id="UP000320475"/>
    </source>
</evidence>
<gene>
    <name evidence="7" type="ORF">SeLEV6574_g02161</name>
</gene>
<protein>
    <recommendedName>
        <fullName evidence="4">Small ribosomal subunit protein uS9m</fullName>
    </recommendedName>
    <alternativeName>
        <fullName evidence="5">37S ribosomal protein S9, mitochondrial</fullName>
    </alternativeName>
</protein>
<evidence type="ECO:0000313" key="7">
    <source>
        <dbReference type="EMBL" id="TPX48202.1"/>
    </source>
</evidence>
<dbReference type="GO" id="GO:0003723">
    <property type="term" value="F:RNA binding"/>
    <property type="evidence" value="ECO:0007669"/>
    <property type="project" value="TreeGrafter"/>
</dbReference>
<keyword evidence="3 6" id="KW-0687">Ribonucleoprotein</keyword>
<dbReference type="GO" id="GO:0006412">
    <property type="term" value="P:translation"/>
    <property type="evidence" value="ECO:0007669"/>
    <property type="project" value="InterPro"/>
</dbReference>
<evidence type="ECO:0000256" key="5">
    <source>
        <dbReference type="ARBA" id="ARBA00042623"/>
    </source>
</evidence>
<dbReference type="SUPFAM" id="SSF54211">
    <property type="entry name" value="Ribosomal protein S5 domain 2-like"/>
    <property type="match status" value="1"/>
</dbReference>
<proteinExistence type="inferred from homology"/>
<sequence length="330" mass="36536">MSSSVTRRVIMPSLLLQPSGQTVTCCNHRIIPNRGSSHPGTTSLPSIRSVSRCYSTVESGLHPAYFTGDPKYYDALIKVNNTLKERGFIDFTSAKPYEGTKTPAWMSMDDLKRVYGFRMDEVTYDSFIHRLNLLYTKRFKEVPVEQKTSSKSNDGTLILGHITPARTIVKEADSEVMALLNRFVRLGRDLSIEAPPPSTIDSDGKAYAYASRKTAKSQVWIIPGEGQVYVNGITLGEYFKNTAERDAVIKPMVVSDTLGKYNVWALAKGGGLSGQAGAIQVAVARALVVHEPLLAAAFKEAGLTKVDTRQVERKKTGLPKARKRYTWVKR</sequence>
<accession>A0A507D9C9</accession>
<name>A0A507D9C9_9FUNG</name>
<evidence type="ECO:0000256" key="3">
    <source>
        <dbReference type="ARBA" id="ARBA00023274"/>
    </source>
</evidence>
<dbReference type="InterPro" id="IPR023035">
    <property type="entry name" value="Ribosomal_uS9_bac/plastid"/>
</dbReference>
<dbReference type="Pfam" id="PF00380">
    <property type="entry name" value="Ribosomal_S9"/>
    <property type="match status" value="1"/>
</dbReference>
<evidence type="ECO:0000256" key="1">
    <source>
        <dbReference type="ARBA" id="ARBA00005251"/>
    </source>
</evidence>
<dbReference type="AlphaFoldDB" id="A0A507D9C9"/>
<dbReference type="Gene3D" id="3.30.230.10">
    <property type="match status" value="1"/>
</dbReference>
<evidence type="ECO:0000256" key="6">
    <source>
        <dbReference type="RuleBase" id="RU003815"/>
    </source>
</evidence>
<comment type="similarity">
    <text evidence="1 6">Belongs to the universal ribosomal protein uS9 family.</text>
</comment>